<dbReference type="Proteomes" id="UP000198611">
    <property type="component" value="Unassembled WGS sequence"/>
</dbReference>
<feature type="transmembrane region" description="Helical" evidence="8">
    <location>
        <begin position="185"/>
        <end position="207"/>
    </location>
</feature>
<dbReference type="InterPro" id="IPR050586">
    <property type="entry name" value="CPA3_Na-H_Antiporter_D"/>
</dbReference>
<feature type="transmembrane region" description="Helical" evidence="8">
    <location>
        <begin position="31"/>
        <end position="57"/>
    </location>
</feature>
<feature type="transmembrane region" description="Helical" evidence="8">
    <location>
        <begin position="69"/>
        <end position="93"/>
    </location>
</feature>
<evidence type="ECO:0000313" key="11">
    <source>
        <dbReference type="Proteomes" id="UP000198611"/>
    </source>
</evidence>
<dbReference type="RefSeq" id="WP_093426855.1">
    <property type="nucleotide sequence ID" value="NZ_FOMJ01000001.1"/>
</dbReference>
<feature type="transmembrane region" description="Helical" evidence="8">
    <location>
        <begin position="392"/>
        <end position="411"/>
    </location>
</feature>
<dbReference type="InterPro" id="IPR001750">
    <property type="entry name" value="ND/Mrp_TM"/>
</dbReference>
<dbReference type="GO" id="GO:0005886">
    <property type="term" value="C:plasma membrane"/>
    <property type="evidence" value="ECO:0007669"/>
    <property type="project" value="UniProtKB-SubCell"/>
</dbReference>
<evidence type="ECO:0000256" key="1">
    <source>
        <dbReference type="ARBA" id="ARBA00004651"/>
    </source>
</evidence>
<feature type="domain" description="NADH:quinone oxidoreductase/Mrp antiporter transmembrane" evidence="9">
    <location>
        <begin position="124"/>
        <end position="399"/>
    </location>
</feature>
<organism evidence="10 11">
    <name type="scientific">Thiohalospira halophila DSM 15071</name>
    <dbReference type="NCBI Taxonomy" id="1123397"/>
    <lineage>
        <taxon>Bacteria</taxon>
        <taxon>Pseudomonadati</taxon>
        <taxon>Pseudomonadota</taxon>
        <taxon>Gammaproteobacteria</taxon>
        <taxon>Thiohalospirales</taxon>
        <taxon>Thiohalospiraceae</taxon>
        <taxon>Thiohalospira</taxon>
    </lineage>
</organism>
<keyword evidence="5 8" id="KW-1133">Transmembrane helix</keyword>
<evidence type="ECO:0000256" key="3">
    <source>
        <dbReference type="ARBA" id="ARBA00022475"/>
    </source>
</evidence>
<dbReference type="EMBL" id="FOMJ01000001">
    <property type="protein sequence ID" value="SFC93994.1"/>
    <property type="molecule type" value="Genomic_DNA"/>
</dbReference>
<feature type="transmembrane region" description="Helical" evidence="8">
    <location>
        <begin position="284"/>
        <end position="303"/>
    </location>
</feature>
<feature type="transmembrane region" description="Helical" evidence="8">
    <location>
        <begin position="355"/>
        <end position="372"/>
    </location>
</feature>
<keyword evidence="11" id="KW-1185">Reference proteome</keyword>
<sequence>MSPLLPGLLAVLLPLAGAVVAWLAPAASRIVAMVTAAAVLAVVLMAVNGVAIGGPAAMTLGGWPGTLGIGIAVDGVAVLFLLASAAVGLAATAHGYGYFPAHHPFWALWLLLWAAINAVFITADIFNAYVALELVGLTAAILVTLSGERDALAAGLRYLLVSLVGATLYLAGVALVYTATGTLSLAALASGPVPAVAGVLALAGLALKAALFPLHGWLPPAHARAPGPVSAILSALVVKAALYLAWRWLEVAPAASGAFALLGVGAVVWGSVQALRVGRLKAIIAWSTVAQMGYLAVGVSLAVEGAAGAAMGVAWLALTHALAKGAAFLGAASVVRAAGHDRWPSAAAHLRGRPVLVLAFGLAAASLAGLPPSGGFVAKWYLLQAAAGAGQWLLMALIAGGGLLAAAYLYRILHPALDPRPGAEPTRPVPPVLEWSALGLALLVTTFGVVVPWAHALVIGGAA</sequence>
<feature type="transmembrane region" description="Helical" evidence="8">
    <location>
        <begin position="105"/>
        <end position="123"/>
    </location>
</feature>
<comment type="subcellular location">
    <subcellularLocation>
        <location evidence="1">Cell membrane</location>
        <topology evidence="1">Multi-pass membrane protein</topology>
    </subcellularLocation>
    <subcellularLocation>
        <location evidence="7">Membrane</location>
        <topology evidence="7">Multi-pass membrane protein</topology>
    </subcellularLocation>
</comment>
<feature type="transmembrane region" description="Helical" evidence="8">
    <location>
        <begin position="309"/>
        <end position="335"/>
    </location>
</feature>
<dbReference type="GO" id="GO:0042773">
    <property type="term" value="P:ATP synthesis coupled electron transport"/>
    <property type="evidence" value="ECO:0007669"/>
    <property type="project" value="InterPro"/>
</dbReference>
<evidence type="ECO:0000256" key="2">
    <source>
        <dbReference type="ARBA" id="ARBA00005346"/>
    </source>
</evidence>
<keyword evidence="6 8" id="KW-0472">Membrane</keyword>
<reference evidence="10 11" key="1">
    <citation type="submission" date="2016-10" db="EMBL/GenBank/DDBJ databases">
        <authorList>
            <person name="de Groot N.N."/>
        </authorList>
    </citation>
    <scope>NUCLEOTIDE SEQUENCE [LARGE SCALE GENOMIC DNA]</scope>
    <source>
        <strain evidence="10 11">HL3</strain>
    </source>
</reference>
<evidence type="ECO:0000259" key="9">
    <source>
        <dbReference type="Pfam" id="PF00361"/>
    </source>
</evidence>
<feature type="transmembrane region" description="Helical" evidence="8">
    <location>
        <begin position="6"/>
        <end position="24"/>
    </location>
</feature>
<gene>
    <name evidence="10" type="ORF">SAMN05660831_00162</name>
</gene>
<evidence type="ECO:0000256" key="4">
    <source>
        <dbReference type="ARBA" id="ARBA00022692"/>
    </source>
</evidence>
<evidence type="ECO:0000313" key="10">
    <source>
        <dbReference type="EMBL" id="SFC93994.1"/>
    </source>
</evidence>
<dbReference type="InterPro" id="IPR003918">
    <property type="entry name" value="NADH_UbQ_OxRdtase"/>
</dbReference>
<dbReference type="PRINTS" id="PR01437">
    <property type="entry name" value="NUOXDRDTASE4"/>
</dbReference>
<protein>
    <submittedName>
        <fullName evidence="10">Multisubunit sodium/proton antiporter, MrpD subunit</fullName>
    </submittedName>
</protein>
<feature type="transmembrane region" description="Helical" evidence="8">
    <location>
        <begin position="252"/>
        <end position="272"/>
    </location>
</feature>
<feature type="transmembrane region" description="Helical" evidence="8">
    <location>
        <begin position="228"/>
        <end position="246"/>
    </location>
</feature>
<evidence type="ECO:0000256" key="7">
    <source>
        <dbReference type="RuleBase" id="RU000320"/>
    </source>
</evidence>
<feature type="transmembrane region" description="Helical" evidence="8">
    <location>
        <begin position="129"/>
        <end position="146"/>
    </location>
</feature>
<comment type="similarity">
    <text evidence="2">Belongs to the CPA3 antiporters (TC 2.A.63) subunit D family.</text>
</comment>
<evidence type="ECO:0000256" key="6">
    <source>
        <dbReference type="ARBA" id="ARBA00023136"/>
    </source>
</evidence>
<accession>A0A1I1N8F1</accession>
<feature type="transmembrane region" description="Helical" evidence="8">
    <location>
        <begin position="432"/>
        <end position="454"/>
    </location>
</feature>
<evidence type="ECO:0000256" key="8">
    <source>
        <dbReference type="SAM" id="Phobius"/>
    </source>
</evidence>
<keyword evidence="3" id="KW-1003">Cell membrane</keyword>
<dbReference type="OrthoDB" id="9768329at2"/>
<dbReference type="GO" id="GO:0008137">
    <property type="term" value="F:NADH dehydrogenase (ubiquinone) activity"/>
    <property type="evidence" value="ECO:0007669"/>
    <property type="project" value="InterPro"/>
</dbReference>
<name>A0A1I1N8F1_9GAMM</name>
<keyword evidence="4 7" id="KW-0812">Transmembrane</keyword>
<dbReference type="Pfam" id="PF00361">
    <property type="entry name" value="Proton_antipo_M"/>
    <property type="match status" value="1"/>
</dbReference>
<dbReference type="PANTHER" id="PTHR42703:SF1">
    <property type="entry name" value="NA(+)_H(+) ANTIPORTER SUBUNIT D1"/>
    <property type="match status" value="1"/>
</dbReference>
<dbReference type="AlphaFoldDB" id="A0A1I1N8F1"/>
<evidence type="ECO:0000256" key="5">
    <source>
        <dbReference type="ARBA" id="ARBA00022989"/>
    </source>
</evidence>
<dbReference type="PANTHER" id="PTHR42703">
    <property type="entry name" value="NADH DEHYDROGENASE"/>
    <property type="match status" value="1"/>
</dbReference>
<feature type="transmembrane region" description="Helical" evidence="8">
    <location>
        <begin position="158"/>
        <end position="179"/>
    </location>
</feature>
<proteinExistence type="inferred from homology"/>
<dbReference type="STRING" id="1123397.SAMN05660831_00162"/>